<keyword evidence="1" id="KW-1133">Transmembrane helix</keyword>
<keyword evidence="1" id="KW-0812">Transmembrane</keyword>
<name>A0A850NQ99_9PROT</name>
<evidence type="ECO:0000313" key="2">
    <source>
        <dbReference type="EMBL" id="NVN31084.1"/>
    </source>
</evidence>
<organism evidence="2 3">
    <name type="scientific">Endobacter medicaginis</name>
    <dbReference type="NCBI Taxonomy" id="1181271"/>
    <lineage>
        <taxon>Bacteria</taxon>
        <taxon>Pseudomonadati</taxon>
        <taxon>Pseudomonadota</taxon>
        <taxon>Alphaproteobacteria</taxon>
        <taxon>Acetobacterales</taxon>
        <taxon>Acetobacteraceae</taxon>
        <taxon>Endobacter</taxon>
    </lineage>
</organism>
<proteinExistence type="predicted"/>
<gene>
    <name evidence="2" type="ORF">HUK83_12155</name>
</gene>
<feature type="non-terminal residue" evidence="2">
    <location>
        <position position="119"/>
    </location>
</feature>
<dbReference type="RefSeq" id="WP_394367846.1">
    <property type="nucleotide sequence ID" value="NZ_JABXXQ010000281.1"/>
</dbReference>
<accession>A0A850NQ99</accession>
<protein>
    <submittedName>
        <fullName evidence="2">Lipopolysaccharide biosynthesis protein</fullName>
    </submittedName>
</protein>
<sequence>MSPPRSDLRRVLRNFGKLLSGKALAGILSLCTLMMITRSLGATGYGVLTLISGYTVLVGDLIALSGFHAVVRYGSEARAQGDHGRLVRLLRFAAGLELGFGAVAVAVAATLAPLVGPRL</sequence>
<dbReference type="EMBL" id="JABXXQ010000281">
    <property type="protein sequence ID" value="NVN31084.1"/>
    <property type="molecule type" value="Genomic_DNA"/>
</dbReference>
<reference evidence="2 3" key="1">
    <citation type="submission" date="2020-06" db="EMBL/GenBank/DDBJ databases">
        <title>Description of novel acetic acid bacteria.</title>
        <authorList>
            <person name="Sombolestani A."/>
        </authorList>
    </citation>
    <scope>NUCLEOTIDE SEQUENCE [LARGE SCALE GENOMIC DNA]</scope>
    <source>
        <strain evidence="2 3">LMG 26838</strain>
    </source>
</reference>
<keyword evidence="1" id="KW-0472">Membrane</keyword>
<evidence type="ECO:0000256" key="1">
    <source>
        <dbReference type="SAM" id="Phobius"/>
    </source>
</evidence>
<dbReference type="Proteomes" id="UP000565205">
    <property type="component" value="Unassembled WGS sequence"/>
</dbReference>
<feature type="transmembrane region" description="Helical" evidence="1">
    <location>
        <begin position="92"/>
        <end position="115"/>
    </location>
</feature>
<dbReference type="AlphaFoldDB" id="A0A850NQ99"/>
<feature type="transmembrane region" description="Helical" evidence="1">
    <location>
        <begin position="51"/>
        <end position="71"/>
    </location>
</feature>
<comment type="caution">
    <text evidence="2">The sequence shown here is derived from an EMBL/GenBank/DDBJ whole genome shotgun (WGS) entry which is preliminary data.</text>
</comment>
<evidence type="ECO:0000313" key="3">
    <source>
        <dbReference type="Proteomes" id="UP000565205"/>
    </source>
</evidence>